<keyword evidence="2" id="KW-1185">Reference proteome</keyword>
<name>W6TTH1_HOLOB</name>
<organism evidence="1 2">
    <name type="scientific">Holospora obtusa F1</name>
    <dbReference type="NCBI Taxonomy" id="1399147"/>
    <lineage>
        <taxon>Bacteria</taxon>
        <taxon>Pseudomonadati</taxon>
        <taxon>Pseudomonadota</taxon>
        <taxon>Alphaproteobacteria</taxon>
        <taxon>Holosporales</taxon>
        <taxon>Holosporaceae</taxon>
        <taxon>Holospora</taxon>
    </lineage>
</organism>
<reference evidence="1 2" key="1">
    <citation type="journal article" date="2014" name="FEMS Microbiol. Lett.">
        <title>Draft genome sequences of three Holospora species (Holospora obtusa, Holospora undulata, and Holospora elegans), endonuclear symbiotic bacteria of the ciliate Paramecium caudatum.</title>
        <authorList>
            <person name="Dohra H."/>
            <person name="Tanaka K."/>
            <person name="Suzuki T."/>
            <person name="Fujishima M."/>
            <person name="Suzuki H."/>
        </authorList>
    </citation>
    <scope>NUCLEOTIDE SEQUENCE [LARGE SCALE GENOMIC DNA]</scope>
    <source>
        <strain evidence="1 2">F1</strain>
    </source>
</reference>
<proteinExistence type="predicted"/>
<dbReference type="SUPFAM" id="SSF101386">
    <property type="entry name" value="all-alpha NTP pyrophosphatases"/>
    <property type="match status" value="1"/>
</dbReference>
<dbReference type="Gene3D" id="1.10.287.1080">
    <property type="entry name" value="MazG-like"/>
    <property type="match status" value="1"/>
</dbReference>
<gene>
    <name evidence="1" type="ORF">P618_200720</name>
</gene>
<accession>W6TTH1</accession>
<dbReference type="Proteomes" id="UP000019112">
    <property type="component" value="Unassembled WGS sequence"/>
</dbReference>
<protein>
    <submittedName>
        <fullName evidence="1">Uncharacterized protein</fullName>
    </submittedName>
</protein>
<sequence length="208" mass="24069">MALLKANRVKMKKIFLCDKLIRDKVQSLNNDQRIEGVYRVLGLAERATYAKKKILEEAQEVLDDIHHHDKVHALSELADIVQAAQALLELNNQPNFDFFASPILKNFLDQTQTAHESELDIAQHLVKQAEILQETPTLEREIINLCLTVIKATKALDYTEDDLKKEFARKQQIKGVFKTWTCLSQITLSQEHPKYLHYSQRYPMLDLS</sequence>
<dbReference type="AlphaFoldDB" id="W6TTH1"/>
<evidence type="ECO:0000313" key="2">
    <source>
        <dbReference type="Proteomes" id="UP000019112"/>
    </source>
</evidence>
<evidence type="ECO:0000313" key="1">
    <source>
        <dbReference type="EMBL" id="ETZ07092.1"/>
    </source>
</evidence>
<dbReference type="EMBL" id="AWTR02000065">
    <property type="protein sequence ID" value="ETZ07092.1"/>
    <property type="molecule type" value="Genomic_DNA"/>
</dbReference>
<comment type="caution">
    <text evidence="1">The sequence shown here is derived from an EMBL/GenBank/DDBJ whole genome shotgun (WGS) entry which is preliminary data.</text>
</comment>